<dbReference type="InterPro" id="IPR023214">
    <property type="entry name" value="HAD_sf"/>
</dbReference>
<dbReference type="RefSeq" id="WP_131281598.1">
    <property type="nucleotide sequence ID" value="NZ_JBHSLR010000002.1"/>
</dbReference>
<proteinExistence type="predicted"/>
<dbReference type="InterPro" id="IPR006439">
    <property type="entry name" value="HAD-SF_hydro_IA"/>
</dbReference>
<protein>
    <recommendedName>
        <fullName evidence="3">HAD family phosphatase</fullName>
    </recommendedName>
</protein>
<keyword evidence="2" id="KW-1185">Reference proteome</keyword>
<dbReference type="EMBL" id="SJDT01000005">
    <property type="protein sequence ID" value="TBW20994.1"/>
    <property type="molecule type" value="Genomic_DNA"/>
</dbReference>
<evidence type="ECO:0000313" key="1">
    <source>
        <dbReference type="EMBL" id="TBW20994.1"/>
    </source>
</evidence>
<dbReference type="Pfam" id="PF00702">
    <property type="entry name" value="Hydrolase"/>
    <property type="match status" value="1"/>
</dbReference>
<name>A0A4Q9UZ33_9ACTO</name>
<dbReference type="NCBIfam" id="TIGR01509">
    <property type="entry name" value="HAD-SF-IA-v3"/>
    <property type="match status" value="1"/>
</dbReference>
<dbReference type="InterPro" id="IPR036412">
    <property type="entry name" value="HAD-like_sf"/>
</dbReference>
<dbReference type="Gene3D" id="3.40.50.1000">
    <property type="entry name" value="HAD superfamily/HAD-like"/>
    <property type="match status" value="1"/>
</dbReference>
<evidence type="ECO:0008006" key="3">
    <source>
        <dbReference type="Google" id="ProtNLM"/>
    </source>
</evidence>
<organism evidence="1 2">
    <name type="scientific">Arcanobacterium bovis</name>
    <dbReference type="NCBI Taxonomy" id="2529275"/>
    <lineage>
        <taxon>Bacteria</taxon>
        <taxon>Bacillati</taxon>
        <taxon>Actinomycetota</taxon>
        <taxon>Actinomycetes</taxon>
        <taxon>Actinomycetales</taxon>
        <taxon>Actinomycetaceae</taxon>
        <taxon>Arcanobacterium</taxon>
    </lineage>
</organism>
<gene>
    <name evidence="1" type="ORF">EZJ44_06680</name>
</gene>
<dbReference type="SUPFAM" id="SSF56784">
    <property type="entry name" value="HAD-like"/>
    <property type="match status" value="1"/>
</dbReference>
<dbReference type="Gene3D" id="1.10.150.240">
    <property type="entry name" value="Putative phosphatase, domain 2"/>
    <property type="match status" value="1"/>
</dbReference>
<dbReference type="PANTHER" id="PTHR43611">
    <property type="entry name" value="ALPHA-D-GLUCOSE 1-PHOSPHATE PHOSPHATASE"/>
    <property type="match status" value="1"/>
</dbReference>
<sequence>MTLPQKTVLFDLYGLFMRNQSDAAKQEIEKAAQLESLAVEPVKFWQSYRDLRAPLDAGRINFAQYVSAMGEELGVTFPSWEAIFEADCESWRFHDDAMVEWLYELKDGVKNGEHSARIALLSNIPAALLAKIREEKPWLREFEPAFFSCGLGIAKPEEKIFTYVVKVLETTPDRILFLDDTKANIDTAEKLGINSHHFLGIDGAQKAVAEFVAR</sequence>
<dbReference type="InterPro" id="IPR023198">
    <property type="entry name" value="PGP-like_dom2"/>
</dbReference>
<dbReference type="AlphaFoldDB" id="A0A4Q9UZ33"/>
<dbReference type="Proteomes" id="UP000293036">
    <property type="component" value="Unassembled WGS sequence"/>
</dbReference>
<dbReference type="PANTHER" id="PTHR43611:SF3">
    <property type="entry name" value="FLAVIN MONONUCLEOTIDE HYDROLASE 1, CHLOROPLATIC"/>
    <property type="match status" value="1"/>
</dbReference>
<comment type="caution">
    <text evidence="1">The sequence shown here is derived from an EMBL/GenBank/DDBJ whole genome shotgun (WGS) entry which is preliminary data.</text>
</comment>
<dbReference type="OrthoDB" id="9797415at2"/>
<accession>A0A4Q9UZ33</accession>
<dbReference type="PRINTS" id="PR00413">
    <property type="entry name" value="HADHALOGNASE"/>
</dbReference>
<reference evidence="1 2" key="1">
    <citation type="submission" date="2019-02" db="EMBL/GenBank/DDBJ databases">
        <title>Arcanobacterium bovis sp. nov., isolated from the milk of a cow with mastitis.</title>
        <authorList>
            <person name="Sammra O."/>
            <person name="Foster G."/>
            <person name="Hassan A."/>
            <person name="Alssahen M."/>
            <person name="Laemmler C."/>
            <person name="Borowiak M."/>
            <person name="Malorny B."/>
            <person name="Abdulmawjood A."/>
        </authorList>
    </citation>
    <scope>NUCLEOTIDE SEQUENCE [LARGE SCALE GENOMIC DNA]</scope>
    <source>
        <strain evidence="1 2">C605018/01/1</strain>
    </source>
</reference>
<evidence type="ECO:0000313" key="2">
    <source>
        <dbReference type="Proteomes" id="UP000293036"/>
    </source>
</evidence>